<evidence type="ECO:0000256" key="3">
    <source>
        <dbReference type="ARBA" id="ARBA00022692"/>
    </source>
</evidence>
<dbReference type="PROSITE" id="PS50156">
    <property type="entry name" value="SSD"/>
    <property type="match status" value="1"/>
</dbReference>
<proteinExistence type="predicted"/>
<keyword evidence="2" id="KW-1003">Cell membrane</keyword>
<feature type="transmembrane region" description="Helical" evidence="6">
    <location>
        <begin position="390"/>
        <end position="411"/>
    </location>
</feature>
<sequence length="757" mass="84600">MFEKKSAFWGLGLSAVISLMLLLLRPQLLFDYDFESFFPSDDPELAFYQDFRERFENDNDYLLIALGNSSGIFEKGFLENASRFQSELKKLEFAERVISILDLEESIINPFGIVKRKVLDWSDALTLSTTSERVLKDPQFSENLISKEGDYLLIILKNKQLITKEEGDQLYGSVKQLLENSGIETYYSAGKIKAQGEFVSLLQAEFAFFLGISFLLIIVVLYLIFRTWWGILVPVFVLATGIAWTIAIMMLLGKPLDIMSVMQPTILLVVGLSAMVHYLTFYLTQLRNGLPKDKAIHATFSGLFLAIFLTFLTTSLGFFSLYATSAVSLKMFGLFSGLGVLLMFLSVVLITPGLLYLLGPLSSVSRDKWVENWRIGLRISLLLTLANRKLVVIGFGLVSVLSLIGISQLQINGYLLDNLPRDHKLVEEFNFFDRQFGGSKPLEISLEVGEKAKTLLDREVLEEIVVLETFLHDKFSVRTIISPLTLVKNINKALNGGNVNAFRLPSPGQMLLISSNVEMALEKAGLKLLSEDRKSGRLSSRTSDEGSLKSSILKKELEDFLKSEINSDLLKVKLTGTSILIDKSHETITYQMAKGLGIAFVLVGLVIGFLFRSWRISLLVLLPNVIPLLWMCGVMWLLGIELKLTTAIVFTVAFGIAVDDSIHFMTKLQSELKKGKSLLYAIKRTYLETGKAIILTTLILVSGFSILIFSDFGVTYLAGLLISMALVFALLSDLLLLPILLLPMKKIFDSKINQSSN</sequence>
<dbReference type="InterPro" id="IPR000731">
    <property type="entry name" value="SSD"/>
</dbReference>
<feature type="transmembrane region" description="Helical" evidence="6">
    <location>
        <begin position="265"/>
        <end position="283"/>
    </location>
</feature>
<evidence type="ECO:0000259" key="7">
    <source>
        <dbReference type="PROSITE" id="PS50156"/>
    </source>
</evidence>
<evidence type="ECO:0000256" key="5">
    <source>
        <dbReference type="ARBA" id="ARBA00023136"/>
    </source>
</evidence>
<dbReference type="PANTHER" id="PTHR33406">
    <property type="entry name" value="MEMBRANE PROTEIN MJ1562-RELATED"/>
    <property type="match status" value="1"/>
</dbReference>
<dbReference type="Gene3D" id="1.20.1640.10">
    <property type="entry name" value="Multidrug efflux transporter AcrB transmembrane domain"/>
    <property type="match status" value="2"/>
</dbReference>
<evidence type="ECO:0000256" key="4">
    <source>
        <dbReference type="ARBA" id="ARBA00022989"/>
    </source>
</evidence>
<feature type="transmembrane region" description="Helical" evidence="6">
    <location>
        <begin position="295"/>
        <end position="322"/>
    </location>
</feature>
<name>A0A1H3PVC9_9BACT</name>
<feature type="transmembrane region" description="Helical" evidence="6">
    <location>
        <begin position="716"/>
        <end position="742"/>
    </location>
</feature>
<evidence type="ECO:0000313" key="9">
    <source>
        <dbReference type="Proteomes" id="UP000199663"/>
    </source>
</evidence>
<dbReference type="InterPro" id="IPR004869">
    <property type="entry name" value="MMPL_dom"/>
</dbReference>
<keyword evidence="9" id="KW-1185">Reference proteome</keyword>
<comment type="subcellular location">
    <subcellularLocation>
        <location evidence="1">Cell membrane</location>
        <topology evidence="1">Multi-pass membrane protein</topology>
    </subcellularLocation>
</comment>
<feature type="domain" description="SSD" evidence="7">
    <location>
        <begin position="232"/>
        <end position="357"/>
    </location>
</feature>
<dbReference type="PANTHER" id="PTHR33406:SF12">
    <property type="entry name" value="BLR2997 PROTEIN"/>
    <property type="match status" value="1"/>
</dbReference>
<dbReference type="InterPro" id="IPR050545">
    <property type="entry name" value="Mycobact_MmpL"/>
</dbReference>
<keyword evidence="3 6" id="KW-0812">Transmembrane</keyword>
<evidence type="ECO:0000256" key="1">
    <source>
        <dbReference type="ARBA" id="ARBA00004651"/>
    </source>
</evidence>
<protein>
    <recommendedName>
        <fullName evidence="7">SSD domain-containing protein</fullName>
    </recommendedName>
</protein>
<feature type="transmembrane region" description="Helical" evidence="6">
    <location>
        <begin position="6"/>
        <end position="24"/>
    </location>
</feature>
<feature type="transmembrane region" description="Helical" evidence="6">
    <location>
        <begin position="692"/>
        <end position="710"/>
    </location>
</feature>
<feature type="transmembrane region" description="Helical" evidence="6">
    <location>
        <begin position="231"/>
        <end position="253"/>
    </location>
</feature>
<evidence type="ECO:0000256" key="6">
    <source>
        <dbReference type="SAM" id="Phobius"/>
    </source>
</evidence>
<dbReference type="EMBL" id="FNQC01000005">
    <property type="protein sequence ID" value="SDZ05262.1"/>
    <property type="molecule type" value="Genomic_DNA"/>
</dbReference>
<keyword evidence="4 6" id="KW-1133">Transmembrane helix</keyword>
<organism evidence="8 9">
    <name type="scientific">Rhodonellum ikkaensis</name>
    <dbReference type="NCBI Taxonomy" id="336829"/>
    <lineage>
        <taxon>Bacteria</taxon>
        <taxon>Pseudomonadati</taxon>
        <taxon>Bacteroidota</taxon>
        <taxon>Cytophagia</taxon>
        <taxon>Cytophagales</taxon>
        <taxon>Cytophagaceae</taxon>
        <taxon>Rhodonellum</taxon>
    </lineage>
</organism>
<dbReference type="SUPFAM" id="SSF82866">
    <property type="entry name" value="Multidrug efflux transporter AcrB transmembrane domain"/>
    <property type="match status" value="2"/>
</dbReference>
<evidence type="ECO:0000256" key="2">
    <source>
        <dbReference type="ARBA" id="ARBA00022475"/>
    </source>
</evidence>
<accession>A0A1H3PVC9</accession>
<feature type="transmembrane region" description="Helical" evidence="6">
    <location>
        <begin position="595"/>
        <end position="614"/>
    </location>
</feature>
<dbReference type="Proteomes" id="UP000199663">
    <property type="component" value="Unassembled WGS sequence"/>
</dbReference>
<comment type="caution">
    <text evidence="8">The sequence shown here is derived from an EMBL/GenBank/DDBJ whole genome shotgun (WGS) entry which is preliminary data.</text>
</comment>
<dbReference type="RefSeq" id="WP_019599487.1">
    <property type="nucleotide sequence ID" value="NZ_FNQC01000005.1"/>
</dbReference>
<reference evidence="8 9" key="1">
    <citation type="submission" date="2016-10" db="EMBL/GenBank/DDBJ databases">
        <authorList>
            <person name="Varghese N."/>
            <person name="Submissions S."/>
        </authorList>
    </citation>
    <scope>NUCLEOTIDE SEQUENCE [LARGE SCALE GENOMIC DNA]</scope>
    <source>
        <strain evidence="8 9">DSM 17997</strain>
    </source>
</reference>
<gene>
    <name evidence="8" type="ORF">SAMN05444412_10557</name>
</gene>
<keyword evidence="5 6" id="KW-0472">Membrane</keyword>
<feature type="transmembrane region" description="Helical" evidence="6">
    <location>
        <begin position="634"/>
        <end position="658"/>
    </location>
</feature>
<dbReference type="Pfam" id="PF03176">
    <property type="entry name" value="MMPL"/>
    <property type="match status" value="2"/>
</dbReference>
<evidence type="ECO:0000313" key="8">
    <source>
        <dbReference type="EMBL" id="SDZ05262.1"/>
    </source>
</evidence>
<feature type="transmembrane region" description="Helical" evidence="6">
    <location>
        <begin position="334"/>
        <end position="358"/>
    </location>
</feature>
<feature type="transmembrane region" description="Helical" evidence="6">
    <location>
        <begin position="206"/>
        <end position="225"/>
    </location>
</feature>